<dbReference type="Pfam" id="PF07499">
    <property type="entry name" value="RuvA_C"/>
    <property type="match status" value="1"/>
</dbReference>
<evidence type="ECO:0000313" key="9">
    <source>
        <dbReference type="Proteomes" id="UP000247555"/>
    </source>
</evidence>
<evidence type="ECO:0000313" key="8">
    <source>
        <dbReference type="EMBL" id="PXX75879.1"/>
    </source>
</evidence>
<sequence>MIGRLSGRLLEKLPPHLLLDVQGVGYEVDAPMTTFYQLPAVGEAVTLHIHQVVREDALLLYGFASRAERETFRQLLKVSGIGAKIALAILSSLSADELALAVAGENVARLSKVPGIGKKTAERLILELRGKLGVAASDSPAALPMQAGNDASADITHALLALGYNDKEASAAVKTLPAGTKLEDGIRLALKALVKA</sequence>
<dbReference type="RefSeq" id="WP_110391774.1">
    <property type="nucleotide sequence ID" value="NZ_DAIMVG010000025.1"/>
</dbReference>
<dbReference type="OrthoDB" id="5293449at2"/>
<dbReference type="EMBL" id="QJKI01000024">
    <property type="protein sequence ID" value="PXX75879.1"/>
    <property type="molecule type" value="Genomic_DNA"/>
</dbReference>
<dbReference type="GO" id="GO:0006310">
    <property type="term" value="P:DNA recombination"/>
    <property type="evidence" value="ECO:0007669"/>
    <property type="project" value="UniProtKB-UniRule"/>
</dbReference>
<comment type="function">
    <text evidence="6">The RuvA-RuvB-RuvC complex processes Holliday junction (HJ) DNA during genetic recombination and DNA repair, while the RuvA-RuvB complex plays an important role in the rescue of blocked DNA replication forks via replication fork reversal (RFR). RuvA specifically binds to HJ cruciform DNA, conferring on it an open structure. The RuvB hexamer acts as an ATP-dependent pump, pulling dsDNA into and through the RuvAB complex. HJ branch migration allows RuvC to scan DNA until it finds its consensus sequence, where it cleaves and resolves the cruciform DNA.</text>
</comment>
<dbReference type="GO" id="GO:0009378">
    <property type="term" value="F:four-way junction helicase activity"/>
    <property type="evidence" value="ECO:0007669"/>
    <property type="project" value="InterPro"/>
</dbReference>
<comment type="caution">
    <text evidence="6">Lacks conserved residue(s) required for the propagation of feature annotation.</text>
</comment>
<keyword evidence="8" id="KW-0067">ATP-binding</keyword>
<keyword evidence="4 6" id="KW-0233">DNA recombination</keyword>
<dbReference type="SUPFAM" id="SSF47781">
    <property type="entry name" value="RuvA domain 2-like"/>
    <property type="match status" value="1"/>
</dbReference>
<dbReference type="Gene3D" id="1.10.8.10">
    <property type="entry name" value="DNA helicase RuvA subunit, C-terminal domain"/>
    <property type="match status" value="1"/>
</dbReference>
<keyword evidence="8" id="KW-0547">Nucleotide-binding</keyword>
<comment type="domain">
    <text evidence="6">Has three domains with a flexible linker between the domains II and III and assumes an 'L' shape. Domain III is highly mobile and contacts RuvB.</text>
</comment>
<dbReference type="InterPro" id="IPR000085">
    <property type="entry name" value="RuvA"/>
</dbReference>
<dbReference type="CDD" id="cd14332">
    <property type="entry name" value="UBA_RuvA_C"/>
    <property type="match status" value="1"/>
</dbReference>
<dbReference type="GO" id="GO:0005524">
    <property type="term" value="F:ATP binding"/>
    <property type="evidence" value="ECO:0007669"/>
    <property type="project" value="InterPro"/>
</dbReference>
<dbReference type="GO" id="GO:0009379">
    <property type="term" value="C:Holliday junction helicase complex"/>
    <property type="evidence" value="ECO:0007669"/>
    <property type="project" value="InterPro"/>
</dbReference>
<dbReference type="SMART" id="SM00278">
    <property type="entry name" value="HhH1"/>
    <property type="match status" value="2"/>
</dbReference>
<dbReference type="InterPro" id="IPR010994">
    <property type="entry name" value="RuvA_2-like"/>
</dbReference>
<dbReference type="GO" id="GO:0006281">
    <property type="term" value="P:DNA repair"/>
    <property type="evidence" value="ECO:0007669"/>
    <property type="project" value="UniProtKB-UniRule"/>
</dbReference>
<keyword evidence="9" id="KW-1185">Reference proteome</keyword>
<keyword evidence="5 6" id="KW-0234">DNA repair</keyword>
<dbReference type="NCBIfam" id="TIGR00084">
    <property type="entry name" value="ruvA"/>
    <property type="match status" value="1"/>
</dbReference>
<reference evidence="8 9" key="1">
    <citation type="submission" date="2018-05" db="EMBL/GenBank/DDBJ databases">
        <title>Genomic Encyclopedia of Type Strains, Phase IV (KMG-IV): sequencing the most valuable type-strain genomes for metagenomic binning, comparative biology and taxonomic classification.</title>
        <authorList>
            <person name="Goeker M."/>
        </authorList>
    </citation>
    <scope>NUCLEOTIDE SEQUENCE [LARGE SCALE GENOMIC DNA]</scope>
    <source>
        <strain evidence="8 9">DSM 29661</strain>
    </source>
</reference>
<dbReference type="InterPro" id="IPR003583">
    <property type="entry name" value="Hlx-hairpin-Hlx_DNA-bd_motif"/>
</dbReference>
<feature type="region of interest" description="Domain I" evidence="6">
    <location>
        <begin position="1"/>
        <end position="64"/>
    </location>
</feature>
<dbReference type="Gene3D" id="2.40.50.140">
    <property type="entry name" value="Nucleic acid-binding proteins"/>
    <property type="match status" value="1"/>
</dbReference>
<dbReference type="GO" id="GO:0005737">
    <property type="term" value="C:cytoplasm"/>
    <property type="evidence" value="ECO:0007669"/>
    <property type="project" value="UniProtKB-SubCell"/>
</dbReference>
<dbReference type="SUPFAM" id="SSF46929">
    <property type="entry name" value="DNA helicase RuvA subunit, C-terminal domain"/>
    <property type="match status" value="1"/>
</dbReference>
<dbReference type="InterPro" id="IPR011114">
    <property type="entry name" value="RuvA_C"/>
</dbReference>
<dbReference type="Gene3D" id="1.10.150.20">
    <property type="entry name" value="5' to 3' exonuclease, C-terminal subdomain"/>
    <property type="match status" value="1"/>
</dbReference>
<dbReference type="InterPro" id="IPR012340">
    <property type="entry name" value="NA-bd_OB-fold"/>
</dbReference>
<comment type="subunit">
    <text evidence="6">Homotetramer. Forms an RuvA(8)-RuvB(12)-Holliday junction (HJ) complex. HJ DNA is sandwiched between 2 RuvA tetramers; dsDNA enters through RuvA and exits via RuvB. An RuvB hexamer assembles on each DNA strand where it exits the tetramer. Each RuvB hexamer is contacted by two RuvA subunits (via domain III) on 2 adjacent RuvB subunits; this complex drives branch migration. In the full resolvosome a probable DNA-RuvA(4)-RuvB(12)-RuvC(2) complex forms which resolves the HJ.</text>
</comment>
<dbReference type="InterPro" id="IPR013849">
    <property type="entry name" value="DNA_helicase_Holl-junc_RuvA_I"/>
</dbReference>
<protein>
    <recommendedName>
        <fullName evidence="6">Holliday junction branch migration complex subunit RuvA</fullName>
    </recommendedName>
</protein>
<gene>
    <name evidence="6" type="primary">ruvA</name>
    <name evidence="8" type="ORF">DFR34_12419</name>
</gene>
<accession>A0A318KFS6</accession>
<evidence type="ECO:0000256" key="4">
    <source>
        <dbReference type="ARBA" id="ARBA00023172"/>
    </source>
</evidence>
<dbReference type="GO" id="GO:0000400">
    <property type="term" value="F:four-way junction DNA binding"/>
    <property type="evidence" value="ECO:0007669"/>
    <property type="project" value="UniProtKB-UniRule"/>
</dbReference>
<feature type="domain" description="Helix-hairpin-helix DNA-binding motif class 1" evidence="7">
    <location>
        <begin position="73"/>
        <end position="92"/>
    </location>
</feature>
<evidence type="ECO:0000259" key="7">
    <source>
        <dbReference type="SMART" id="SM00278"/>
    </source>
</evidence>
<name>A0A318KFS6_9NEIS</name>
<proteinExistence type="inferred from homology"/>
<dbReference type="Pfam" id="PF14520">
    <property type="entry name" value="HHH_5"/>
    <property type="match status" value="1"/>
</dbReference>
<dbReference type="Pfam" id="PF01330">
    <property type="entry name" value="RuvA_N"/>
    <property type="match status" value="1"/>
</dbReference>
<comment type="subcellular location">
    <subcellularLocation>
        <location evidence="6">Cytoplasm</location>
    </subcellularLocation>
</comment>
<feature type="domain" description="Helix-hairpin-helix DNA-binding motif class 1" evidence="7">
    <location>
        <begin position="108"/>
        <end position="127"/>
    </location>
</feature>
<feature type="region of interest" description="Domain III" evidence="6">
    <location>
        <begin position="147"/>
        <end position="196"/>
    </location>
</feature>
<evidence type="ECO:0000256" key="6">
    <source>
        <dbReference type="HAMAP-Rule" id="MF_00031"/>
    </source>
</evidence>
<dbReference type="HAMAP" id="MF_00031">
    <property type="entry name" value="DNA_HJ_migration_RuvA"/>
    <property type="match status" value="1"/>
</dbReference>
<evidence type="ECO:0000256" key="5">
    <source>
        <dbReference type="ARBA" id="ARBA00023204"/>
    </source>
</evidence>
<dbReference type="InterPro" id="IPR036267">
    <property type="entry name" value="RuvA_C_sf"/>
</dbReference>
<dbReference type="SUPFAM" id="SSF50249">
    <property type="entry name" value="Nucleic acid-binding proteins"/>
    <property type="match status" value="1"/>
</dbReference>
<organism evidence="8 9">
    <name type="scientific">Rivihabitans pingtungensis</name>
    <dbReference type="NCBI Taxonomy" id="1054498"/>
    <lineage>
        <taxon>Bacteria</taxon>
        <taxon>Pseudomonadati</taxon>
        <taxon>Pseudomonadota</taxon>
        <taxon>Betaproteobacteria</taxon>
        <taxon>Neisseriales</taxon>
        <taxon>Aquaspirillaceae</taxon>
        <taxon>Rivihabitans</taxon>
    </lineage>
</organism>
<dbReference type="GO" id="GO:0048476">
    <property type="term" value="C:Holliday junction resolvase complex"/>
    <property type="evidence" value="ECO:0007669"/>
    <property type="project" value="UniProtKB-UniRule"/>
</dbReference>
<keyword evidence="2 6" id="KW-0227">DNA damage</keyword>
<comment type="similarity">
    <text evidence="6">Belongs to the RuvA family.</text>
</comment>
<evidence type="ECO:0000256" key="3">
    <source>
        <dbReference type="ARBA" id="ARBA00023125"/>
    </source>
</evidence>
<evidence type="ECO:0000256" key="2">
    <source>
        <dbReference type="ARBA" id="ARBA00022763"/>
    </source>
</evidence>
<dbReference type="AlphaFoldDB" id="A0A318KFS6"/>
<dbReference type="Proteomes" id="UP000247555">
    <property type="component" value="Unassembled WGS sequence"/>
</dbReference>
<keyword evidence="8" id="KW-0378">Hydrolase</keyword>
<keyword evidence="1 6" id="KW-0963">Cytoplasm</keyword>
<comment type="caution">
    <text evidence="8">The sequence shown here is derived from an EMBL/GenBank/DDBJ whole genome shotgun (WGS) entry which is preliminary data.</text>
</comment>
<keyword evidence="3 6" id="KW-0238">DNA-binding</keyword>
<evidence type="ECO:0000256" key="1">
    <source>
        <dbReference type="ARBA" id="ARBA00022490"/>
    </source>
</evidence>
<keyword evidence="8" id="KW-0347">Helicase</keyword>